<dbReference type="PROSITE" id="PS50240">
    <property type="entry name" value="TRYPSIN_DOM"/>
    <property type="match status" value="1"/>
</dbReference>
<comment type="similarity">
    <text evidence="1">Belongs to the glutamate-gated ion channel (TC 1.A.10.1) family.</text>
</comment>
<dbReference type="InterPro" id="IPR001254">
    <property type="entry name" value="Trypsin_dom"/>
</dbReference>
<dbReference type="Pfam" id="PF00060">
    <property type="entry name" value="Lig_chan"/>
    <property type="match status" value="1"/>
</dbReference>
<keyword evidence="2" id="KW-0732">Signal</keyword>
<dbReference type="InParanoid" id="A0A139WEJ1"/>
<dbReference type="SUPFAM" id="SSF53850">
    <property type="entry name" value="Periplasmic binding protein-like II"/>
    <property type="match status" value="1"/>
</dbReference>
<keyword evidence="4" id="KW-0325">Glycoprotein</keyword>
<gene>
    <name evidence="8" type="primary">AUGUSTUS-3.0.2_33830</name>
    <name evidence="8" type="ORF">TcasGA2_TC033830</name>
</gene>
<feature type="domain" description="Peptidase S1" evidence="7">
    <location>
        <begin position="499"/>
        <end position="756"/>
    </location>
</feature>
<reference evidence="8 9" key="1">
    <citation type="journal article" date="2008" name="Nature">
        <title>The genome of the model beetle and pest Tribolium castaneum.</title>
        <authorList>
            <consortium name="Tribolium Genome Sequencing Consortium"/>
            <person name="Richards S."/>
            <person name="Gibbs R.A."/>
            <person name="Weinstock G.M."/>
            <person name="Brown S.J."/>
            <person name="Denell R."/>
            <person name="Beeman R.W."/>
            <person name="Gibbs R."/>
            <person name="Beeman R.W."/>
            <person name="Brown S.J."/>
            <person name="Bucher G."/>
            <person name="Friedrich M."/>
            <person name="Grimmelikhuijzen C.J."/>
            <person name="Klingler M."/>
            <person name="Lorenzen M."/>
            <person name="Richards S."/>
            <person name="Roth S."/>
            <person name="Schroder R."/>
            <person name="Tautz D."/>
            <person name="Zdobnov E.M."/>
            <person name="Muzny D."/>
            <person name="Gibbs R.A."/>
            <person name="Weinstock G.M."/>
            <person name="Attaway T."/>
            <person name="Bell S."/>
            <person name="Buhay C.J."/>
            <person name="Chandrabose M.N."/>
            <person name="Chavez D."/>
            <person name="Clerk-Blankenburg K.P."/>
            <person name="Cree A."/>
            <person name="Dao M."/>
            <person name="Davis C."/>
            <person name="Chacko J."/>
            <person name="Dinh H."/>
            <person name="Dugan-Rocha S."/>
            <person name="Fowler G."/>
            <person name="Garner T.T."/>
            <person name="Garnes J."/>
            <person name="Gnirke A."/>
            <person name="Hawes A."/>
            <person name="Hernandez J."/>
            <person name="Hines S."/>
            <person name="Holder M."/>
            <person name="Hume J."/>
            <person name="Jhangiani S.N."/>
            <person name="Joshi V."/>
            <person name="Khan Z.M."/>
            <person name="Jackson L."/>
            <person name="Kovar C."/>
            <person name="Kowis A."/>
            <person name="Lee S."/>
            <person name="Lewis L.R."/>
            <person name="Margolis J."/>
            <person name="Morgan M."/>
            <person name="Nazareth L.V."/>
            <person name="Nguyen N."/>
            <person name="Okwuonu G."/>
            <person name="Parker D."/>
            <person name="Richards S."/>
            <person name="Ruiz S.J."/>
            <person name="Santibanez J."/>
            <person name="Savard J."/>
            <person name="Scherer S.E."/>
            <person name="Schneider B."/>
            <person name="Sodergren E."/>
            <person name="Tautz D."/>
            <person name="Vattahil S."/>
            <person name="Villasana D."/>
            <person name="White C.S."/>
            <person name="Wright R."/>
            <person name="Park Y."/>
            <person name="Beeman R.W."/>
            <person name="Lord J."/>
            <person name="Oppert B."/>
            <person name="Lorenzen M."/>
            <person name="Brown S."/>
            <person name="Wang L."/>
            <person name="Savard J."/>
            <person name="Tautz D."/>
            <person name="Richards S."/>
            <person name="Weinstock G."/>
            <person name="Gibbs R.A."/>
            <person name="Liu Y."/>
            <person name="Worley K."/>
            <person name="Weinstock G."/>
            <person name="Elsik C.G."/>
            <person name="Reese J.T."/>
            <person name="Elhaik E."/>
            <person name="Landan G."/>
            <person name="Graur D."/>
            <person name="Arensburger P."/>
            <person name="Atkinson P."/>
            <person name="Beeman R.W."/>
            <person name="Beidler J."/>
            <person name="Brown S.J."/>
            <person name="Demuth J.P."/>
            <person name="Drury D.W."/>
            <person name="Du Y.Z."/>
            <person name="Fujiwara H."/>
            <person name="Lorenzen M."/>
            <person name="Maselli V."/>
            <person name="Osanai M."/>
            <person name="Park Y."/>
            <person name="Robertson H.M."/>
            <person name="Tu Z."/>
            <person name="Wang J.J."/>
            <person name="Wang S."/>
            <person name="Richards S."/>
            <person name="Song H."/>
            <person name="Zhang L."/>
            <person name="Sodergren E."/>
            <person name="Werner D."/>
            <person name="Stanke M."/>
            <person name="Morgenstern B."/>
            <person name="Solovyev V."/>
            <person name="Kosarev P."/>
            <person name="Brown G."/>
            <person name="Chen H.C."/>
            <person name="Ermolaeva O."/>
            <person name="Hlavina W."/>
            <person name="Kapustin Y."/>
            <person name="Kiryutin B."/>
            <person name="Kitts P."/>
            <person name="Maglott D."/>
            <person name="Pruitt K."/>
            <person name="Sapojnikov V."/>
            <person name="Souvorov A."/>
            <person name="Mackey A.J."/>
            <person name="Waterhouse R.M."/>
            <person name="Wyder S."/>
            <person name="Zdobnov E.M."/>
            <person name="Zdobnov E.M."/>
            <person name="Wyder S."/>
            <person name="Kriventseva E.V."/>
            <person name="Kadowaki T."/>
            <person name="Bork P."/>
            <person name="Aranda M."/>
            <person name="Bao R."/>
            <person name="Beermann A."/>
            <person name="Berns N."/>
            <person name="Bolognesi R."/>
            <person name="Bonneton F."/>
            <person name="Bopp D."/>
            <person name="Brown S.J."/>
            <person name="Bucher G."/>
            <person name="Butts T."/>
            <person name="Chaumot A."/>
            <person name="Denell R.E."/>
            <person name="Ferrier D.E."/>
            <person name="Friedrich M."/>
            <person name="Gordon C.M."/>
            <person name="Jindra M."/>
            <person name="Klingler M."/>
            <person name="Lan Q."/>
            <person name="Lattorff H.M."/>
            <person name="Laudet V."/>
            <person name="von Levetsow C."/>
            <person name="Liu Z."/>
            <person name="Lutz R."/>
            <person name="Lynch J.A."/>
            <person name="da Fonseca R.N."/>
            <person name="Posnien N."/>
            <person name="Reuter R."/>
            <person name="Roth S."/>
            <person name="Savard J."/>
            <person name="Schinko J.B."/>
            <person name="Schmitt C."/>
            <person name="Schoppmeier M."/>
            <person name="Schroder R."/>
            <person name="Shippy T.D."/>
            <person name="Simonnet F."/>
            <person name="Marques-Souza H."/>
            <person name="Tautz D."/>
            <person name="Tomoyasu Y."/>
            <person name="Trauner J."/>
            <person name="Van der Zee M."/>
            <person name="Vervoort M."/>
            <person name="Wittkopp N."/>
            <person name="Wimmer E.A."/>
            <person name="Yang X."/>
            <person name="Jones A.K."/>
            <person name="Sattelle D.B."/>
            <person name="Ebert P.R."/>
            <person name="Nelson D."/>
            <person name="Scott J.G."/>
            <person name="Beeman R.W."/>
            <person name="Muthukrishnan S."/>
            <person name="Kramer K.J."/>
            <person name="Arakane Y."/>
            <person name="Beeman R.W."/>
            <person name="Zhu Q."/>
            <person name="Hogenkamp D."/>
            <person name="Dixit R."/>
            <person name="Oppert B."/>
            <person name="Jiang H."/>
            <person name="Zou Z."/>
            <person name="Marshall J."/>
            <person name="Elpidina E."/>
            <person name="Vinokurov K."/>
            <person name="Oppert C."/>
            <person name="Zou Z."/>
            <person name="Evans J."/>
            <person name="Lu Z."/>
            <person name="Zhao P."/>
            <person name="Sumathipala N."/>
            <person name="Altincicek B."/>
            <person name="Vilcinskas A."/>
            <person name="Williams M."/>
            <person name="Hultmark D."/>
            <person name="Hetru C."/>
            <person name="Jiang H."/>
            <person name="Grimmelikhuijzen C.J."/>
            <person name="Hauser F."/>
            <person name="Cazzamali G."/>
            <person name="Williamson M."/>
            <person name="Park Y."/>
            <person name="Li B."/>
            <person name="Tanaka Y."/>
            <person name="Predel R."/>
            <person name="Neupert S."/>
            <person name="Schachtner J."/>
            <person name="Verleyen P."/>
            <person name="Raible F."/>
            <person name="Bork P."/>
            <person name="Friedrich M."/>
            <person name="Walden K.K."/>
            <person name="Robertson H.M."/>
            <person name="Angeli S."/>
            <person name="Foret S."/>
            <person name="Bucher G."/>
            <person name="Schuetz S."/>
            <person name="Maleszka R."/>
            <person name="Wimmer E.A."/>
            <person name="Beeman R.W."/>
            <person name="Lorenzen M."/>
            <person name="Tomoyasu Y."/>
            <person name="Miller S.C."/>
            <person name="Grossmann D."/>
            <person name="Bucher G."/>
        </authorList>
    </citation>
    <scope>NUCLEOTIDE SEQUENCE [LARGE SCALE GENOMIC DNA]</scope>
    <source>
        <strain evidence="8 9">Georgia GA2</strain>
    </source>
</reference>
<dbReference type="STRING" id="7070.A0A139WEJ1"/>
<keyword evidence="8" id="KW-0378">Hydrolase</keyword>
<proteinExistence type="inferred from homology"/>
<dbReference type="InterPro" id="IPR018114">
    <property type="entry name" value="TRYPSIN_HIS"/>
</dbReference>
<dbReference type="InterPro" id="IPR043504">
    <property type="entry name" value="Peptidase_S1_PA_chymotrypsin"/>
</dbReference>
<evidence type="ECO:0000256" key="5">
    <source>
        <dbReference type="ARBA" id="ARBA00024195"/>
    </source>
</evidence>
<evidence type="ECO:0000313" key="9">
    <source>
        <dbReference type="Proteomes" id="UP000007266"/>
    </source>
</evidence>
<dbReference type="SUPFAM" id="SSF50494">
    <property type="entry name" value="Trypsin-like serine proteases"/>
    <property type="match status" value="1"/>
</dbReference>
<organism evidence="8 9">
    <name type="scientific">Tribolium castaneum</name>
    <name type="common">Red flour beetle</name>
    <dbReference type="NCBI Taxonomy" id="7070"/>
    <lineage>
        <taxon>Eukaryota</taxon>
        <taxon>Metazoa</taxon>
        <taxon>Ecdysozoa</taxon>
        <taxon>Arthropoda</taxon>
        <taxon>Hexapoda</taxon>
        <taxon>Insecta</taxon>
        <taxon>Pterygota</taxon>
        <taxon>Neoptera</taxon>
        <taxon>Endopterygota</taxon>
        <taxon>Coleoptera</taxon>
        <taxon>Polyphaga</taxon>
        <taxon>Cucujiformia</taxon>
        <taxon>Tenebrionidae</taxon>
        <taxon>Tenebrionidae incertae sedis</taxon>
        <taxon>Tribolium</taxon>
    </lineage>
</organism>
<dbReference type="GO" id="GO:0016020">
    <property type="term" value="C:membrane"/>
    <property type="evidence" value="ECO:0007669"/>
    <property type="project" value="InterPro"/>
</dbReference>
<dbReference type="Proteomes" id="UP000007266">
    <property type="component" value="Linkage group 7"/>
</dbReference>
<comment type="similarity">
    <text evidence="5">Belongs to the peptidase S1 family. CLIP subfamily.</text>
</comment>
<feature type="transmembrane region" description="Helical" evidence="6">
    <location>
        <begin position="376"/>
        <end position="394"/>
    </location>
</feature>
<keyword evidence="6" id="KW-0472">Membrane</keyword>
<feature type="transmembrane region" description="Helical" evidence="6">
    <location>
        <begin position="120"/>
        <end position="141"/>
    </location>
</feature>
<keyword evidence="6" id="KW-0812">Transmembrane</keyword>
<dbReference type="Gene3D" id="2.40.10.10">
    <property type="entry name" value="Trypsin-like serine proteases"/>
    <property type="match status" value="2"/>
</dbReference>
<dbReference type="GO" id="GO:0015276">
    <property type="term" value="F:ligand-gated monoatomic ion channel activity"/>
    <property type="evidence" value="ECO:0007669"/>
    <property type="project" value="InterPro"/>
</dbReference>
<reference evidence="8 9" key="2">
    <citation type="journal article" date="2010" name="Nucleic Acids Res.">
        <title>BeetleBase in 2010: revisions to provide comprehensive genomic information for Tribolium castaneum.</title>
        <authorList>
            <person name="Kim H.S."/>
            <person name="Murphy T."/>
            <person name="Xia J."/>
            <person name="Caragea D."/>
            <person name="Park Y."/>
            <person name="Beeman R.W."/>
            <person name="Lorenzen M.D."/>
            <person name="Butcher S."/>
            <person name="Manak J.R."/>
            <person name="Brown S.J."/>
        </authorList>
    </citation>
    <scope>GENOME REANNOTATION</scope>
    <source>
        <strain evidence="8 9">Georgia GA2</strain>
    </source>
</reference>
<keyword evidence="6" id="KW-1133">Transmembrane helix</keyword>
<dbReference type="PROSITE" id="PS00134">
    <property type="entry name" value="TRYPSIN_HIS"/>
    <property type="match status" value="1"/>
</dbReference>
<protein>
    <submittedName>
        <fullName evidence="8">Serine protease easter-like Protein</fullName>
    </submittedName>
</protein>
<dbReference type="PANTHER" id="PTHR24258">
    <property type="entry name" value="SERINE PROTEASE-RELATED"/>
    <property type="match status" value="1"/>
</dbReference>
<dbReference type="InterPro" id="IPR009003">
    <property type="entry name" value="Peptidase_S1_PA"/>
</dbReference>
<dbReference type="Pfam" id="PF00089">
    <property type="entry name" value="Trypsin"/>
    <property type="match status" value="1"/>
</dbReference>
<evidence type="ECO:0000256" key="3">
    <source>
        <dbReference type="ARBA" id="ARBA00023157"/>
    </source>
</evidence>
<keyword evidence="8" id="KW-0645">Protease</keyword>
<name>A0A139WEJ1_TRICA</name>
<dbReference type="EMBL" id="KQ971354">
    <property type="protein sequence ID" value="KYB26332.1"/>
    <property type="molecule type" value="Genomic_DNA"/>
</dbReference>
<dbReference type="GO" id="GO:0006508">
    <property type="term" value="P:proteolysis"/>
    <property type="evidence" value="ECO:0007669"/>
    <property type="project" value="UniProtKB-KW"/>
</dbReference>
<keyword evidence="3" id="KW-1015">Disulfide bond</keyword>
<dbReference type="InterPro" id="IPR001314">
    <property type="entry name" value="Peptidase_S1A"/>
</dbReference>
<evidence type="ECO:0000256" key="2">
    <source>
        <dbReference type="ARBA" id="ARBA00022729"/>
    </source>
</evidence>
<evidence type="ECO:0000256" key="4">
    <source>
        <dbReference type="ARBA" id="ARBA00023180"/>
    </source>
</evidence>
<dbReference type="AlphaFoldDB" id="A0A139WEJ1"/>
<dbReference type="SMART" id="SM00020">
    <property type="entry name" value="Tryp_SPc"/>
    <property type="match status" value="1"/>
</dbReference>
<dbReference type="PRINTS" id="PR00722">
    <property type="entry name" value="CHYMOTRYPSIN"/>
</dbReference>
<evidence type="ECO:0000259" key="7">
    <source>
        <dbReference type="PROSITE" id="PS50240"/>
    </source>
</evidence>
<feature type="transmembrane region" description="Helical" evidence="6">
    <location>
        <begin position="190"/>
        <end position="210"/>
    </location>
</feature>
<dbReference type="Gene3D" id="1.10.287.70">
    <property type="match status" value="1"/>
</dbReference>
<dbReference type="GO" id="GO:0004252">
    <property type="term" value="F:serine-type endopeptidase activity"/>
    <property type="evidence" value="ECO:0007669"/>
    <property type="project" value="InterPro"/>
</dbReference>
<evidence type="ECO:0000256" key="6">
    <source>
        <dbReference type="SAM" id="Phobius"/>
    </source>
</evidence>
<dbReference type="InterPro" id="IPR001320">
    <property type="entry name" value="Iontro_rcpt_C"/>
</dbReference>
<dbReference type="CDD" id="cd00190">
    <property type="entry name" value="Tryp_SPc"/>
    <property type="match status" value="1"/>
</dbReference>
<dbReference type="eggNOG" id="KOG3627">
    <property type="taxonomic scope" value="Eukaryota"/>
</dbReference>
<evidence type="ECO:0000256" key="1">
    <source>
        <dbReference type="ARBA" id="ARBA00008685"/>
    </source>
</evidence>
<sequence length="761" mass="85029">MATFTYEPYSIIGKSVGEHHGSELMSAVQFALKYNMTPVPVINEKDYWGDIFPNWSGNGLLGNLVDDKADVGFSALYTWEFCYHFLELSKPLVRTGITCLVPAPKLSERWLTPLFSYSSYLWFCIILTLVIAIFVLSLVLFCYNHNKTLNLNYPLKRKTTYIHFLESAVTIVLKPVFQQSLTLRELPIEIASKLLMGLVLLLALFLTSSYGSGLATVMTIPTYENAINTVEDFANSGLDWGATQDAWIMSIQNAEEQRYVKIVSKFHPISEEELFQFSKSGKFGFSIERLPFEDYAIGDYIKEDVIDNFHLMKEDLYWEQCVIMLRKNSVLLPALDLFILKIFEAGLISHWQNEAVDLYMNPKVQRAVKEGHNKSFRPLLILFGFCTIVVYTTMKCYVKMFHVVYVVLVLLAYSSPISGEPQLTYTGLTGTLQKRATLCPRNTECLPLSQCPMLNDILDNACVNTDRIANLGCGYQGAQGYVCCPLVADPLNNINSGKLVDGQRCGLSQVQGNNYNGIGAFPWVARVGFRNVLNGEIKYPCTGSIINNRVILTAAHCALAKADSYKLSSVRVGEWNSDSEIDCGEEFCGLPAQDVLISHVIVHPGYDKQTYRNNIALLVLRNKINYTVTAQPICLPETWSVTNRNGILVGWGRNAKQNTPSNFQQTLYLPITDLSLCHNVYGRTLPISEHQLCAGGEAGNDACSGFGGAPLMVRHGETHYQVGILSFGSDQCGAAGVPSVYTNVKKYISWIRENIPVIYNN</sequence>
<keyword evidence="9" id="KW-1185">Reference proteome</keyword>
<dbReference type="FunFam" id="2.40.10.10:FF:000028">
    <property type="entry name" value="Serine protease easter"/>
    <property type="match status" value="1"/>
</dbReference>
<feature type="transmembrane region" description="Helical" evidence="6">
    <location>
        <begin position="161"/>
        <end position="178"/>
    </location>
</feature>
<dbReference type="PANTHER" id="PTHR24258:SF145">
    <property type="entry name" value="SERINE PROTEASE EASTER-LIKE PROTEIN"/>
    <property type="match status" value="1"/>
</dbReference>
<accession>A0A139WEJ1</accession>
<evidence type="ECO:0000313" key="8">
    <source>
        <dbReference type="EMBL" id="KYB26332.1"/>
    </source>
</evidence>